<keyword evidence="5 6" id="KW-0472">Membrane</keyword>
<evidence type="ECO:0000256" key="6">
    <source>
        <dbReference type="SAM" id="Phobius"/>
    </source>
</evidence>
<comment type="subcellular location">
    <subcellularLocation>
        <location evidence="1">Cell membrane</location>
        <topology evidence="1">Multi-pass membrane protein</topology>
    </subcellularLocation>
</comment>
<evidence type="ECO:0000259" key="8">
    <source>
        <dbReference type="Pfam" id="PF12704"/>
    </source>
</evidence>
<feature type="domain" description="ABC3 transporter permease C-terminal" evidence="7">
    <location>
        <begin position="282"/>
        <end position="394"/>
    </location>
</feature>
<dbReference type="PANTHER" id="PTHR30572">
    <property type="entry name" value="MEMBRANE COMPONENT OF TRANSPORTER-RELATED"/>
    <property type="match status" value="1"/>
</dbReference>
<proteinExistence type="predicted"/>
<dbReference type="GO" id="GO:0022857">
    <property type="term" value="F:transmembrane transporter activity"/>
    <property type="evidence" value="ECO:0007669"/>
    <property type="project" value="TreeGrafter"/>
</dbReference>
<feature type="domain" description="MacB-like periplasmic core" evidence="8">
    <location>
        <begin position="21"/>
        <end position="233"/>
    </location>
</feature>
<dbReference type="InterPro" id="IPR003838">
    <property type="entry name" value="ABC3_permease_C"/>
</dbReference>
<feature type="transmembrane region" description="Helical" evidence="6">
    <location>
        <begin position="729"/>
        <end position="748"/>
    </location>
</feature>
<evidence type="ECO:0000256" key="5">
    <source>
        <dbReference type="ARBA" id="ARBA00023136"/>
    </source>
</evidence>
<keyword evidence="10" id="KW-1185">Reference proteome</keyword>
<keyword evidence="2" id="KW-1003">Cell membrane</keyword>
<feature type="transmembrane region" description="Helical" evidence="6">
    <location>
        <begin position="416"/>
        <end position="436"/>
    </location>
</feature>
<dbReference type="KEGG" id="tact:SG35_023695"/>
<keyword evidence="3 6" id="KW-0812">Transmembrane</keyword>
<dbReference type="PANTHER" id="PTHR30572:SF18">
    <property type="entry name" value="ABC-TYPE MACROLIDE FAMILY EXPORT SYSTEM PERMEASE COMPONENT 2"/>
    <property type="match status" value="1"/>
</dbReference>
<evidence type="ECO:0000256" key="4">
    <source>
        <dbReference type="ARBA" id="ARBA00022989"/>
    </source>
</evidence>
<evidence type="ECO:0000313" key="9">
    <source>
        <dbReference type="EMBL" id="WDD98248.1"/>
    </source>
</evidence>
<dbReference type="RefSeq" id="WP_044835491.1">
    <property type="nucleotide sequence ID" value="NZ_CP059735.1"/>
</dbReference>
<feature type="transmembrane region" description="Helical" evidence="6">
    <location>
        <begin position="680"/>
        <end position="702"/>
    </location>
</feature>
<dbReference type="Pfam" id="PF12704">
    <property type="entry name" value="MacB_PCD"/>
    <property type="match status" value="1"/>
</dbReference>
<feature type="transmembrane region" description="Helical" evidence="6">
    <location>
        <begin position="763"/>
        <end position="786"/>
    </location>
</feature>
<feature type="domain" description="ABC3 transporter permease C-terminal" evidence="7">
    <location>
        <begin position="680"/>
        <end position="789"/>
    </location>
</feature>
<feature type="transmembrane region" description="Helical" evidence="6">
    <location>
        <begin position="368"/>
        <end position="395"/>
    </location>
</feature>
<evidence type="ECO:0000256" key="3">
    <source>
        <dbReference type="ARBA" id="ARBA00022692"/>
    </source>
</evidence>
<organism evidence="9 10">
    <name type="scientific">Thalassomonas actiniarum</name>
    <dbReference type="NCBI Taxonomy" id="485447"/>
    <lineage>
        <taxon>Bacteria</taxon>
        <taxon>Pseudomonadati</taxon>
        <taxon>Pseudomonadota</taxon>
        <taxon>Gammaproteobacteria</taxon>
        <taxon>Alteromonadales</taxon>
        <taxon>Colwelliaceae</taxon>
        <taxon>Thalassomonas</taxon>
    </lineage>
</organism>
<dbReference type="InterPro" id="IPR025857">
    <property type="entry name" value="MacB_PCD"/>
</dbReference>
<accession>A0AAE9YPS6</accession>
<feature type="transmembrane region" description="Helical" evidence="6">
    <location>
        <begin position="275"/>
        <end position="297"/>
    </location>
</feature>
<sequence>MLNNYIKTALRSINKNKQHFFLNLIGFSIGIAAAILMALFAQHELSYDKHQPDSERVYLAHTDYTSAGLQVIASSGYSHAEKLTSHSQVEEIFRLAEAGMLTERVHELVQLGDNYYRLNNFYAVTNNILNFIHLETVAGDIEQALSQPNQLVLSEREANRIFGESQVVGQSLNFDQGQYRIGAVFKDLPENTHVKFDSLIQMPVKFSQNGYGFAYFKLVKNTDIASFEQQFTELLHESWGENASPAITMKLINMQDMHLEGQGPLFMKKAGSSSILQICIGLSLILVLVASINFINLNIAQSAKRAKEVGVRKALGASKGQIIAQFLTESLLVVTFASLLAFTLVEFALPHFNQMMDRQLSLQYGSEFMLMTVMVIFSVGLLSGFYPALFIASFSAKRVLSGDLVRGGTAIFVRKLTLCLQGVLSIGLIIAAISFYQQINLINSLAVGYAKSSRLVVKELPTQALYKKDNNSLLTAIRNVPGVEQVTITNTDLTNDMEYNFDFTWPNGEKIDSYQPTVGTGYYAAQTLGLTLIAGRDFSPEFSGDWYTRNDENNPTVGVLVSRRMVELAGYQTPESAIGLLLIEPRFKVTAKVVGVVEDVKIGSARQQALPVSFNLGFNSNATGHLVIKTNTADMAQLSREIQQIVRQELHLSDVQISLIAQDYADAHQNEHRALDMVSIFSLLAIFLTCLGTFGLASFATIRRQKEVAVRKVLGASRLSIVNLLAKEFLFLVALSIIIAFPLSYWLVGDWLANFNDRIEQMLWVYLLAAGIIAMITWLTVAVLGFKSASARPSLILRYE</sequence>
<reference evidence="9 10" key="2">
    <citation type="journal article" date="2022" name="Mar. Drugs">
        <title>Bioassay-Guided Fractionation Leads to the Detection of Cholic Acid Generated by the Rare Thalassomonas sp.</title>
        <authorList>
            <person name="Pheiffer F."/>
            <person name="Schneider Y.K."/>
            <person name="Hansen E.H."/>
            <person name="Andersen J.H."/>
            <person name="Isaksson J."/>
            <person name="Busche T."/>
            <person name="R C."/>
            <person name="Kalinowski J."/>
            <person name="Zyl L.V."/>
            <person name="Trindade M."/>
        </authorList>
    </citation>
    <scope>NUCLEOTIDE SEQUENCE [LARGE SCALE GENOMIC DNA]</scope>
    <source>
        <strain evidence="9 10">A5K-106</strain>
    </source>
</reference>
<reference evidence="9 10" key="1">
    <citation type="journal article" date="2015" name="Genome Announc.">
        <title>Draft Genome Sequences of Marine Isolates of Thalassomonas viridans and Thalassomonas actiniarum.</title>
        <authorList>
            <person name="Olonade I."/>
            <person name="van Zyl L.J."/>
            <person name="Trindade M."/>
        </authorList>
    </citation>
    <scope>NUCLEOTIDE SEQUENCE [LARGE SCALE GENOMIC DNA]</scope>
    <source>
        <strain evidence="9 10">A5K-106</strain>
    </source>
</reference>
<dbReference type="EMBL" id="CP059735">
    <property type="protein sequence ID" value="WDD98248.1"/>
    <property type="molecule type" value="Genomic_DNA"/>
</dbReference>
<name>A0AAE9YPS6_9GAMM</name>
<dbReference type="GO" id="GO:0005886">
    <property type="term" value="C:plasma membrane"/>
    <property type="evidence" value="ECO:0007669"/>
    <property type="project" value="UniProtKB-SubCell"/>
</dbReference>
<feature type="transmembrane region" description="Helical" evidence="6">
    <location>
        <begin position="322"/>
        <end position="348"/>
    </location>
</feature>
<evidence type="ECO:0000256" key="1">
    <source>
        <dbReference type="ARBA" id="ARBA00004651"/>
    </source>
</evidence>
<evidence type="ECO:0000259" key="7">
    <source>
        <dbReference type="Pfam" id="PF02687"/>
    </source>
</evidence>
<keyword evidence="4 6" id="KW-1133">Transmembrane helix</keyword>
<evidence type="ECO:0000256" key="2">
    <source>
        <dbReference type="ARBA" id="ARBA00022475"/>
    </source>
</evidence>
<protein>
    <submittedName>
        <fullName evidence="9">ABC transporter permease</fullName>
    </submittedName>
</protein>
<gene>
    <name evidence="9" type="ORF">SG35_023695</name>
</gene>
<feature type="transmembrane region" description="Helical" evidence="6">
    <location>
        <begin position="20"/>
        <end position="41"/>
    </location>
</feature>
<dbReference type="Pfam" id="PF02687">
    <property type="entry name" value="FtsX"/>
    <property type="match status" value="2"/>
</dbReference>
<dbReference type="AlphaFoldDB" id="A0AAE9YPS6"/>
<dbReference type="Proteomes" id="UP000032568">
    <property type="component" value="Chromosome"/>
</dbReference>
<evidence type="ECO:0000313" key="10">
    <source>
        <dbReference type="Proteomes" id="UP000032568"/>
    </source>
</evidence>
<dbReference type="InterPro" id="IPR050250">
    <property type="entry name" value="Macrolide_Exporter_MacB"/>
</dbReference>